<dbReference type="Pfam" id="PF07256">
    <property type="entry name" value="DUF1435"/>
    <property type="match status" value="1"/>
</dbReference>
<dbReference type="InterPro" id="IPR009885">
    <property type="entry name" value="DUF1435"/>
</dbReference>
<keyword evidence="2" id="KW-1185">Reference proteome</keyword>
<proteinExistence type="predicted"/>
<gene>
    <name evidence="1" type="ORF">C6H66_18955</name>
</gene>
<organism evidence="1 2">
    <name type="scientific">Photorhabdus hindustanensis</name>
    <dbReference type="NCBI Taxonomy" id="2918802"/>
    <lineage>
        <taxon>Bacteria</taxon>
        <taxon>Pseudomonadati</taxon>
        <taxon>Pseudomonadota</taxon>
        <taxon>Gammaproteobacteria</taxon>
        <taxon>Enterobacterales</taxon>
        <taxon>Morganellaceae</taxon>
        <taxon>Photorhabdus</taxon>
    </lineage>
</organism>
<dbReference type="RefSeq" id="WP_036811729.1">
    <property type="nucleotide sequence ID" value="NZ_CAWNTA010000122.1"/>
</dbReference>
<evidence type="ECO:0000313" key="2">
    <source>
        <dbReference type="Proteomes" id="UP000239550"/>
    </source>
</evidence>
<dbReference type="Proteomes" id="UP000239550">
    <property type="component" value="Unassembled WGS sequence"/>
</dbReference>
<sequence length="88" mass="9887">MIRIKDRERSLFWQGITSLWGIGLSSLAGMLFVIVNPGIEQFKIGMVLAMLLTLFMLLNQKSRHFLLIPSGFAVLCALLAGMHRFGCF</sequence>
<comment type="caution">
    <text evidence="1">The sequence shown here is derived from an EMBL/GenBank/DDBJ whole genome shotgun (WGS) entry which is preliminary data.</text>
</comment>
<accession>A0A0A0CRG3</accession>
<reference evidence="1 2" key="1">
    <citation type="submission" date="2018-02" db="EMBL/GenBank/DDBJ databases">
        <title>Five New Genomes of Indian Photorhabdus Isolates TSA.</title>
        <authorList>
            <person name="Dubay B."/>
            <person name="Somvanshi V.S."/>
        </authorList>
    </citation>
    <scope>NUCLEOTIDE SEQUENCE [LARGE SCALE GENOMIC DNA]</scope>
    <source>
        <strain evidence="1 2">H1</strain>
    </source>
</reference>
<evidence type="ECO:0000313" key="1">
    <source>
        <dbReference type="EMBL" id="PQQ23533.1"/>
    </source>
</evidence>
<dbReference type="OrthoDB" id="6463927at2"/>
<dbReference type="EMBL" id="PUWT01000055">
    <property type="protein sequence ID" value="PQQ23533.1"/>
    <property type="molecule type" value="Genomic_DNA"/>
</dbReference>
<protein>
    <submittedName>
        <fullName evidence="1">DUF1435 domain-containing protein</fullName>
    </submittedName>
</protein>
<name>A0A0A0CRG3_9GAMM</name>
<dbReference type="AlphaFoldDB" id="A0A0A0CRG3"/>